<keyword evidence="7 12" id="KW-0227">DNA damage</keyword>
<evidence type="ECO:0000313" key="15">
    <source>
        <dbReference type="EMBL" id="MDP4096468.1"/>
    </source>
</evidence>
<sequence>MFVNNIHLQHYRNYSQLELNSFGPVNLLIGQNAQGKTNLVEAIYVLALTKSHRTAKDKELISFDGSSTYLSSSVSKKYGDVRLELAISPQGKKAKINGLEQRKLSNFIGSLNVVMFAPEDLEIVKGTPGVRRRFLDMEIGQVAPGYLYHLQQYQKVLIQRNNLLKQAWGKDLASIQIMLEIWNEQLVEHGVKIVRKRKQFIKKLQRWAEEIHHGITGGGEELKLSYVPSFGEPGEEDEAVLLERFMLKLSQMRDQEIRRGMTLAGPHRDDLAFAINGKEVHTYGSQGQQRTTALSLKLAEIELIHEEIGEYPVLLLDDVLSELDPYRQTQLIETFQSKVQTFITATGIESLNAGRLKEASIYHVRAGHVEF</sequence>
<keyword evidence="10 12" id="KW-0234">DNA repair</keyword>
<keyword evidence="16" id="KW-1185">Reference proteome</keyword>
<dbReference type="NCBIfam" id="TIGR00611">
    <property type="entry name" value="recf"/>
    <property type="match status" value="1"/>
</dbReference>
<organism evidence="15 16">
    <name type="scientific">Paenibacillus zeirhizosphaerae</name>
    <dbReference type="NCBI Taxonomy" id="2987519"/>
    <lineage>
        <taxon>Bacteria</taxon>
        <taxon>Bacillati</taxon>
        <taxon>Bacillota</taxon>
        <taxon>Bacilli</taxon>
        <taxon>Bacillales</taxon>
        <taxon>Paenibacillaceae</taxon>
        <taxon>Paenibacillus</taxon>
    </lineage>
</organism>
<dbReference type="PANTHER" id="PTHR32182">
    <property type="entry name" value="DNA REPLICATION AND REPAIR PROTEIN RECF"/>
    <property type="match status" value="1"/>
</dbReference>
<dbReference type="PANTHER" id="PTHR32182:SF0">
    <property type="entry name" value="DNA REPLICATION AND REPAIR PROTEIN RECF"/>
    <property type="match status" value="1"/>
</dbReference>
<keyword evidence="11 12" id="KW-0742">SOS response</keyword>
<comment type="function">
    <text evidence="12 13">The RecF protein is involved in DNA metabolism; it is required for DNA replication and normal SOS inducibility. RecF binds preferentially to single-stranded, linear DNA. It also seems to bind ATP.</text>
</comment>
<dbReference type="InterPro" id="IPR027417">
    <property type="entry name" value="P-loop_NTPase"/>
</dbReference>
<keyword evidence="8 12" id="KW-0067">ATP-binding</keyword>
<evidence type="ECO:0000256" key="7">
    <source>
        <dbReference type="ARBA" id="ARBA00022763"/>
    </source>
</evidence>
<dbReference type="InterPro" id="IPR001238">
    <property type="entry name" value="DNA-binding_RecF"/>
</dbReference>
<dbReference type="SUPFAM" id="SSF52540">
    <property type="entry name" value="P-loop containing nucleoside triphosphate hydrolases"/>
    <property type="match status" value="1"/>
</dbReference>
<keyword evidence="6 12" id="KW-0547">Nucleotide-binding</keyword>
<dbReference type="Proteomes" id="UP001241848">
    <property type="component" value="Unassembled WGS sequence"/>
</dbReference>
<dbReference type="RefSeq" id="WP_305754076.1">
    <property type="nucleotide sequence ID" value="NZ_JAPCKK010000011.1"/>
</dbReference>
<dbReference type="Gene3D" id="3.40.50.300">
    <property type="entry name" value="P-loop containing nucleotide triphosphate hydrolases"/>
    <property type="match status" value="1"/>
</dbReference>
<evidence type="ECO:0000256" key="1">
    <source>
        <dbReference type="ARBA" id="ARBA00004496"/>
    </source>
</evidence>
<keyword evidence="4 12" id="KW-0963">Cytoplasm</keyword>
<comment type="similarity">
    <text evidence="2 12 13">Belongs to the RecF family.</text>
</comment>
<keyword evidence="5 12" id="KW-0235">DNA replication</keyword>
<dbReference type="EMBL" id="JAPCKK010000011">
    <property type="protein sequence ID" value="MDP4096468.1"/>
    <property type="molecule type" value="Genomic_DNA"/>
</dbReference>
<evidence type="ECO:0000256" key="8">
    <source>
        <dbReference type="ARBA" id="ARBA00022840"/>
    </source>
</evidence>
<dbReference type="PROSITE" id="PS00618">
    <property type="entry name" value="RECF_2"/>
    <property type="match status" value="1"/>
</dbReference>
<keyword evidence="9 12" id="KW-0238">DNA-binding</keyword>
<dbReference type="Pfam" id="PF02463">
    <property type="entry name" value="SMC_N"/>
    <property type="match status" value="1"/>
</dbReference>
<evidence type="ECO:0000256" key="12">
    <source>
        <dbReference type="HAMAP-Rule" id="MF_00365"/>
    </source>
</evidence>
<accession>A0ABT9FP20</accession>
<reference evidence="15 16" key="1">
    <citation type="submission" date="2022-10" db="EMBL/GenBank/DDBJ databases">
        <title>Paenibacillus description and whole genome data of maize root bacterial community.</title>
        <authorList>
            <person name="Marton D."/>
            <person name="Farkas M."/>
            <person name="Cserhati M."/>
        </authorList>
    </citation>
    <scope>NUCLEOTIDE SEQUENCE [LARGE SCALE GENOMIC DNA]</scope>
    <source>
        <strain evidence="15 16">P96</strain>
    </source>
</reference>
<evidence type="ECO:0000256" key="9">
    <source>
        <dbReference type="ARBA" id="ARBA00023125"/>
    </source>
</evidence>
<evidence type="ECO:0000259" key="14">
    <source>
        <dbReference type="Pfam" id="PF02463"/>
    </source>
</evidence>
<dbReference type="Gene3D" id="1.20.1050.90">
    <property type="entry name" value="RecF/RecN/SMC, N-terminal domain"/>
    <property type="match status" value="1"/>
</dbReference>
<evidence type="ECO:0000256" key="11">
    <source>
        <dbReference type="ARBA" id="ARBA00023236"/>
    </source>
</evidence>
<comment type="subcellular location">
    <subcellularLocation>
        <location evidence="1 12 13">Cytoplasm</location>
    </subcellularLocation>
</comment>
<evidence type="ECO:0000313" key="16">
    <source>
        <dbReference type="Proteomes" id="UP001241848"/>
    </source>
</evidence>
<dbReference type="CDD" id="cd03242">
    <property type="entry name" value="ABC_RecF"/>
    <property type="match status" value="1"/>
</dbReference>
<dbReference type="InterPro" id="IPR042174">
    <property type="entry name" value="RecF_2"/>
</dbReference>
<name>A0ABT9FP20_9BACL</name>
<dbReference type="InterPro" id="IPR018078">
    <property type="entry name" value="DNA-binding_RecF_CS"/>
</dbReference>
<evidence type="ECO:0000256" key="5">
    <source>
        <dbReference type="ARBA" id="ARBA00022705"/>
    </source>
</evidence>
<protein>
    <recommendedName>
        <fullName evidence="3 12">DNA replication and repair protein RecF</fullName>
    </recommendedName>
</protein>
<evidence type="ECO:0000256" key="10">
    <source>
        <dbReference type="ARBA" id="ARBA00023204"/>
    </source>
</evidence>
<proteinExistence type="inferred from homology"/>
<evidence type="ECO:0000256" key="6">
    <source>
        <dbReference type="ARBA" id="ARBA00022741"/>
    </source>
</evidence>
<evidence type="ECO:0000256" key="2">
    <source>
        <dbReference type="ARBA" id="ARBA00008016"/>
    </source>
</evidence>
<gene>
    <name evidence="12 15" type="primary">recF</name>
    <name evidence="15" type="ORF">OIN60_06765</name>
</gene>
<dbReference type="HAMAP" id="MF_00365">
    <property type="entry name" value="RecF"/>
    <property type="match status" value="1"/>
</dbReference>
<comment type="caution">
    <text evidence="15">The sequence shown here is derived from an EMBL/GenBank/DDBJ whole genome shotgun (WGS) entry which is preliminary data.</text>
</comment>
<dbReference type="PROSITE" id="PS00617">
    <property type="entry name" value="RECF_1"/>
    <property type="match status" value="1"/>
</dbReference>
<evidence type="ECO:0000256" key="4">
    <source>
        <dbReference type="ARBA" id="ARBA00022490"/>
    </source>
</evidence>
<evidence type="ECO:0000256" key="3">
    <source>
        <dbReference type="ARBA" id="ARBA00020170"/>
    </source>
</evidence>
<feature type="domain" description="RecF/RecN/SMC N-terminal" evidence="14">
    <location>
        <begin position="3"/>
        <end position="352"/>
    </location>
</feature>
<dbReference type="InterPro" id="IPR003395">
    <property type="entry name" value="RecF/RecN/SMC_N"/>
</dbReference>
<feature type="binding site" evidence="12">
    <location>
        <begin position="30"/>
        <end position="37"/>
    </location>
    <ligand>
        <name>ATP</name>
        <dbReference type="ChEBI" id="CHEBI:30616"/>
    </ligand>
</feature>
<evidence type="ECO:0000256" key="13">
    <source>
        <dbReference type="RuleBase" id="RU000578"/>
    </source>
</evidence>